<organism evidence="1 2">
    <name type="scientific">Reticulomyxa filosa</name>
    <dbReference type="NCBI Taxonomy" id="46433"/>
    <lineage>
        <taxon>Eukaryota</taxon>
        <taxon>Sar</taxon>
        <taxon>Rhizaria</taxon>
        <taxon>Retaria</taxon>
        <taxon>Foraminifera</taxon>
        <taxon>Monothalamids</taxon>
        <taxon>Reticulomyxidae</taxon>
        <taxon>Reticulomyxa</taxon>
    </lineage>
</organism>
<accession>X6P075</accession>
<dbReference type="Proteomes" id="UP000023152">
    <property type="component" value="Unassembled WGS sequence"/>
</dbReference>
<reference evidence="1 2" key="1">
    <citation type="journal article" date="2013" name="Curr. Biol.">
        <title>The Genome of the Foraminiferan Reticulomyxa filosa.</title>
        <authorList>
            <person name="Glockner G."/>
            <person name="Hulsmann N."/>
            <person name="Schleicher M."/>
            <person name="Noegel A.A."/>
            <person name="Eichinger L."/>
            <person name="Gallinger C."/>
            <person name="Pawlowski J."/>
            <person name="Sierra R."/>
            <person name="Euteneuer U."/>
            <person name="Pillet L."/>
            <person name="Moustafa A."/>
            <person name="Platzer M."/>
            <person name="Groth M."/>
            <person name="Szafranski K."/>
            <person name="Schliwa M."/>
        </authorList>
    </citation>
    <scope>NUCLEOTIDE SEQUENCE [LARGE SCALE GENOMIC DNA]</scope>
</reference>
<keyword evidence="2" id="KW-1185">Reference proteome</keyword>
<evidence type="ECO:0000313" key="1">
    <source>
        <dbReference type="EMBL" id="ETO31960.1"/>
    </source>
</evidence>
<dbReference type="EMBL" id="ASPP01004572">
    <property type="protein sequence ID" value="ETO31960.1"/>
    <property type="molecule type" value="Genomic_DNA"/>
</dbReference>
<gene>
    <name evidence="1" type="ORF">RFI_05158</name>
</gene>
<comment type="caution">
    <text evidence="1">The sequence shown here is derived from an EMBL/GenBank/DDBJ whole genome shotgun (WGS) entry which is preliminary data.</text>
</comment>
<sequence>FWLQLLHDFCNEFTLPDARPNDCANVIWSIALAQPHFAGKDKKIFRKHILRILGQMQQSMKLMDGRSLGIVLWAFSNANYQDLEEMRVEYMGQTQTNVDNNPLSAWFNGGKHSVMQRLSELIEAQQYTVHSNTLVLADDIIVILQSCTFKHKASGQRGLDMFGIPHHMLKILSSRLLVRQLDSVQSFTKPNLNYDQVLSLLQSLHQLDLYDDTLFTQLRVHLNHVLKYSSNEKWSHNEILKCYALALKYCHLHNSLPLMLQRIILWNKVHNMTEHHLSLLLKLLLQHKALINFCDGNHDKVLRVVQYLQFFTQSAIASKKQQHNNVAVVS</sequence>
<name>X6P075_RETFI</name>
<evidence type="ECO:0000313" key="2">
    <source>
        <dbReference type="Proteomes" id="UP000023152"/>
    </source>
</evidence>
<proteinExistence type="predicted"/>
<dbReference type="AlphaFoldDB" id="X6P075"/>
<protein>
    <submittedName>
        <fullName evidence="1">Uncharacterized protein</fullName>
    </submittedName>
</protein>
<feature type="non-terminal residue" evidence="1">
    <location>
        <position position="1"/>
    </location>
</feature>